<evidence type="ECO:0000256" key="1">
    <source>
        <dbReference type="ARBA" id="ARBA00004651"/>
    </source>
</evidence>
<evidence type="ECO:0000256" key="6">
    <source>
        <dbReference type="SAM" id="Phobius"/>
    </source>
</evidence>
<organism evidence="8 9">
    <name type="scientific">Flammeovirga pacifica</name>
    <dbReference type="NCBI Taxonomy" id="915059"/>
    <lineage>
        <taxon>Bacteria</taxon>
        <taxon>Pseudomonadati</taxon>
        <taxon>Bacteroidota</taxon>
        <taxon>Cytophagia</taxon>
        <taxon>Cytophagales</taxon>
        <taxon>Flammeovirgaceae</taxon>
        <taxon>Flammeovirga</taxon>
    </lineage>
</organism>
<dbReference type="PANTHER" id="PTHR40077">
    <property type="entry name" value="MEMBRANE PROTEIN-RELATED"/>
    <property type="match status" value="1"/>
</dbReference>
<keyword evidence="3 6" id="KW-0812">Transmembrane</keyword>
<feature type="transmembrane region" description="Helical" evidence="6">
    <location>
        <begin position="69"/>
        <end position="86"/>
    </location>
</feature>
<dbReference type="InterPro" id="IPR023845">
    <property type="entry name" value="DUF3817_TM"/>
</dbReference>
<dbReference type="Pfam" id="PF12823">
    <property type="entry name" value="DUF3817"/>
    <property type="match status" value="1"/>
</dbReference>
<keyword evidence="2" id="KW-1003">Cell membrane</keyword>
<keyword evidence="9" id="KW-1185">Reference proteome</keyword>
<feature type="transmembrane region" description="Helical" evidence="6">
    <location>
        <begin position="6"/>
        <end position="28"/>
    </location>
</feature>
<feature type="transmembrane region" description="Helical" evidence="6">
    <location>
        <begin position="40"/>
        <end position="57"/>
    </location>
</feature>
<accession>A0A1S1Z1S9</accession>
<evidence type="ECO:0000256" key="2">
    <source>
        <dbReference type="ARBA" id="ARBA00022475"/>
    </source>
</evidence>
<evidence type="ECO:0000256" key="5">
    <source>
        <dbReference type="ARBA" id="ARBA00023136"/>
    </source>
</evidence>
<proteinExistence type="predicted"/>
<reference evidence="8 9" key="1">
    <citation type="journal article" date="2012" name="Int. J. Syst. Evol. Microbiol.">
        <title>Flammeovirga pacifica sp. nov., isolated from deep-sea sediment.</title>
        <authorList>
            <person name="Xu H."/>
            <person name="Fu Y."/>
            <person name="Yang N."/>
            <person name="Ding Z."/>
            <person name="Lai Q."/>
            <person name="Zeng R."/>
        </authorList>
    </citation>
    <scope>NUCLEOTIDE SEQUENCE [LARGE SCALE GENOMIC DNA]</scope>
    <source>
        <strain evidence="9">DSM 24597 / LMG 26175 / WPAGA1</strain>
    </source>
</reference>
<evidence type="ECO:0000256" key="4">
    <source>
        <dbReference type="ARBA" id="ARBA00022989"/>
    </source>
</evidence>
<gene>
    <name evidence="8" type="ORF">NH26_13195</name>
</gene>
<dbReference type="AlphaFoldDB" id="A0A1S1Z1S9"/>
<protein>
    <recommendedName>
        <fullName evidence="7">DUF3817 domain-containing protein</fullName>
    </recommendedName>
</protein>
<name>A0A1S1Z1S9_FLAPC</name>
<keyword evidence="4 6" id="KW-1133">Transmembrane helix</keyword>
<evidence type="ECO:0000313" key="8">
    <source>
        <dbReference type="EMBL" id="OHX67229.1"/>
    </source>
</evidence>
<dbReference type="GO" id="GO:0005886">
    <property type="term" value="C:plasma membrane"/>
    <property type="evidence" value="ECO:0007669"/>
    <property type="project" value="UniProtKB-SubCell"/>
</dbReference>
<dbReference type="STRING" id="915059.NH26_13195"/>
<evidence type="ECO:0000313" key="9">
    <source>
        <dbReference type="Proteomes" id="UP000179797"/>
    </source>
</evidence>
<dbReference type="OrthoDB" id="1121311at2"/>
<comment type="subcellular location">
    <subcellularLocation>
        <location evidence="1">Cell membrane</location>
        <topology evidence="1">Multi-pass membrane protein</topology>
    </subcellularLocation>
</comment>
<evidence type="ECO:0000256" key="3">
    <source>
        <dbReference type="ARBA" id="ARBA00022692"/>
    </source>
</evidence>
<sequence length="96" mass="10911">MTSIKGLRIVGFLEGISFLLLIFICMPLKYMADMGMPNKIVGMGHGVLFIAYIYLVLQVHFDKKWGIKNSLWSFIASLLPFGTFVADKKIFEKYAN</sequence>
<dbReference type="RefSeq" id="WP_044225595.1">
    <property type="nucleotide sequence ID" value="NZ_JRYR02000001.1"/>
</dbReference>
<dbReference type="NCBIfam" id="TIGR03954">
    <property type="entry name" value="integ_memb_HG"/>
    <property type="match status" value="1"/>
</dbReference>
<dbReference type="Proteomes" id="UP000179797">
    <property type="component" value="Unassembled WGS sequence"/>
</dbReference>
<keyword evidence="5 6" id="KW-0472">Membrane</keyword>
<dbReference type="PANTHER" id="PTHR40077:SF1">
    <property type="entry name" value="MEMBRANE PROTEIN"/>
    <property type="match status" value="1"/>
</dbReference>
<comment type="caution">
    <text evidence="8">The sequence shown here is derived from an EMBL/GenBank/DDBJ whole genome shotgun (WGS) entry which is preliminary data.</text>
</comment>
<feature type="domain" description="DUF3817" evidence="7">
    <location>
        <begin position="5"/>
        <end position="90"/>
    </location>
</feature>
<evidence type="ECO:0000259" key="7">
    <source>
        <dbReference type="Pfam" id="PF12823"/>
    </source>
</evidence>
<dbReference type="EMBL" id="JRYR02000001">
    <property type="protein sequence ID" value="OHX67229.1"/>
    <property type="molecule type" value="Genomic_DNA"/>
</dbReference>